<protein>
    <submittedName>
        <fullName evidence="1">General negative regulator of transcription subunit 5</fullName>
    </submittedName>
</protein>
<organism evidence="1 2">
    <name type="scientific">[Candida] jaroonii</name>
    <dbReference type="NCBI Taxonomy" id="467808"/>
    <lineage>
        <taxon>Eukaryota</taxon>
        <taxon>Fungi</taxon>
        <taxon>Dikarya</taxon>
        <taxon>Ascomycota</taxon>
        <taxon>Saccharomycotina</taxon>
        <taxon>Pichiomycetes</taxon>
        <taxon>Debaryomycetaceae</taxon>
        <taxon>Yamadazyma</taxon>
    </lineage>
</organism>
<accession>A0ACA9Y3V2</accession>
<reference evidence="1" key="1">
    <citation type="submission" date="2022-06" db="EMBL/GenBank/DDBJ databases">
        <authorList>
            <person name="Legras J.-L."/>
            <person name="Devillers H."/>
            <person name="Grondin C."/>
        </authorList>
    </citation>
    <scope>NUCLEOTIDE SEQUENCE</scope>
    <source>
        <strain evidence="1">CLIB 1444</strain>
    </source>
</reference>
<dbReference type="EMBL" id="CALSDN010000002">
    <property type="protein sequence ID" value="CAH6719600.1"/>
    <property type="molecule type" value="Genomic_DNA"/>
</dbReference>
<evidence type="ECO:0000313" key="1">
    <source>
        <dbReference type="EMBL" id="CAH6719600.1"/>
    </source>
</evidence>
<proteinExistence type="predicted"/>
<name>A0ACA9Y3V2_9ASCO</name>
<keyword evidence="2" id="KW-1185">Reference proteome</keyword>
<comment type="caution">
    <text evidence="1">The sequence shown here is derived from an EMBL/GenBank/DDBJ whole genome shotgun (WGS) entry which is preliminary data.</text>
</comment>
<evidence type="ECO:0000313" key="2">
    <source>
        <dbReference type="Proteomes" id="UP001152531"/>
    </source>
</evidence>
<gene>
    <name evidence="1" type="ORF">CLIB1444_02S12310</name>
</gene>
<dbReference type="Proteomes" id="UP001152531">
    <property type="component" value="Unassembled WGS sequence"/>
</dbReference>
<sequence>MMLTDENFSTGIMSSRKLQKEIESTFKKINEGLDSFNYHYDRIQDLNNQVLDRNLESQKDKLETDLKREIKKLQKHREMIKNWQSNETIEAVVDRSKLNENRKLVEYAMEKYKEVEKNSKMKTFSNQSIMMASLETNDLTPLAIEMIEFLHESKEQLNEQIEALEAEYEKISSKRSKKNSSHESEKMELENFLSIDRFHLENFDNIIDHLKSNQIDPELVEKIKEDIIFIIESNQDPDFINDDTLYDEINQQAESNFKYKPKDENDGILVNPETASVNTSANSTNNNTASSTAPSTAPPSSSAQVPPSSTPGSRVVSSSQTKKSKSPSPSTPKKSDKIDVSSPDIVHKLKPASTPAKVGEITWSSIAASSINGTSQSPVSNSSSAPTSAVPNNAVTTVISSETDSTTPIQQSSSKESNISSQDQVVLDSEFSSVFEQSELSNHEKSLFSDDSMVKLPPGIQNLIFSFTAANGSHQLLKPSNNNTLCGKTLMSTISKPYLPSAVQGSYLNYQGSKYKNQIDLSKYAWKWNSIRGNNEFEQLIEEINGLSASQSDWKQINILTSTLFFGFYYGITPLENLLAEKYLFQLGWRPYNIKQSTDKYNVERFEYWFKNINESDYQVFDLKSWDFQIKFGFKLDYNLVEMDGIKFLA</sequence>